<dbReference type="InParanoid" id="B7PHC4"/>
<dbReference type="InterPro" id="IPR039763">
    <property type="entry name" value="ARMT1"/>
</dbReference>
<reference evidence="16 18" key="1">
    <citation type="submission" date="2008-03" db="EMBL/GenBank/DDBJ databases">
        <title>Annotation of Ixodes scapularis.</title>
        <authorList>
            <consortium name="Ixodes scapularis Genome Project Consortium"/>
            <person name="Caler E."/>
            <person name="Hannick L.I."/>
            <person name="Bidwell S."/>
            <person name="Joardar V."/>
            <person name="Thiagarajan M."/>
            <person name="Amedeo P."/>
            <person name="Galinsky K.J."/>
            <person name="Schobel S."/>
            <person name="Inman J."/>
            <person name="Hostetler J."/>
            <person name="Miller J."/>
            <person name="Hammond M."/>
            <person name="Megy K."/>
            <person name="Lawson D."/>
            <person name="Kodira C."/>
            <person name="Sutton G."/>
            <person name="Meyer J."/>
            <person name="Hill C.A."/>
            <person name="Birren B."/>
            <person name="Nene V."/>
            <person name="Collins F."/>
            <person name="Alarcon-Chaidez F."/>
            <person name="Wikel S."/>
            <person name="Strausberg R."/>
        </authorList>
    </citation>
    <scope>NUCLEOTIDE SEQUENCE [LARGE SCALE GENOMIC DNA]</scope>
    <source>
        <strain evidence="18">Wikel</strain>
        <strain evidence="16">Wikel colony</strain>
    </source>
</reference>
<dbReference type="Gene3D" id="3.40.50.10880">
    <property type="entry name" value="Uncharacterised protein PF01937, DUF89, domain 3"/>
    <property type="match status" value="1"/>
</dbReference>
<feature type="domain" description="Damage-control phosphatase ARMT1-like metal-binding" evidence="15">
    <location>
        <begin position="87"/>
        <end position="470"/>
    </location>
</feature>
<evidence type="ECO:0000256" key="2">
    <source>
        <dbReference type="ARBA" id="ARBA00001326"/>
    </source>
</evidence>
<comment type="function">
    <text evidence="11 13">Metal-dependent phosphatase that shows phosphatase activity against several substrates, including fructose-1-phosphate and fructose-6-phosphate. Its preference for fructose-1-phosphate, a strong glycating agent that causes DNA damage rather than a canonical yeast metabolite, suggests a damage-control function in hexose phosphate metabolism. Has also been shown to have O-methyltransferase activity that methylates glutamate residues of target proteins to form gamma-glutamyl methyl ester residues. Possibly methylates PCNA, suggesting it is involved in the DNA damage response.</text>
</comment>
<evidence type="ECO:0000256" key="1">
    <source>
        <dbReference type="ARBA" id="ARBA00000807"/>
    </source>
</evidence>
<keyword evidence="9 13" id="KW-0378">Hydrolase</keyword>
<comment type="cofactor">
    <cofactor evidence="13">
        <name>Mn(2+)</name>
        <dbReference type="ChEBI" id="CHEBI:29035"/>
    </cofactor>
    <cofactor evidence="13">
        <name>Ni(2+)</name>
        <dbReference type="ChEBI" id="CHEBI:49786"/>
    </cofactor>
</comment>
<dbReference type="VEuPathDB" id="VectorBase:ISCI004823"/>
<keyword evidence="18" id="KW-1185">Reference proteome</keyword>
<evidence type="ECO:0000256" key="13">
    <source>
        <dbReference type="RuleBase" id="RU367030"/>
    </source>
</evidence>
<evidence type="ECO:0000256" key="14">
    <source>
        <dbReference type="SAM" id="MobiDB-lite"/>
    </source>
</evidence>
<dbReference type="InterPro" id="IPR002791">
    <property type="entry name" value="ARMT1-like_metal-bd"/>
</dbReference>
<evidence type="ECO:0000256" key="6">
    <source>
        <dbReference type="ARBA" id="ARBA00022679"/>
    </source>
</evidence>
<dbReference type="EC" id="3.1.3.-" evidence="13"/>
<comment type="domain">
    <text evidence="13">Subfamily III proteins have a conserved RTxK motif about 40-50 residues from the C-terminus; the threonine may be replaced by serine or cysteine.</text>
</comment>
<dbReference type="STRING" id="6945.B7PHC4"/>
<evidence type="ECO:0000256" key="5">
    <source>
        <dbReference type="ARBA" id="ARBA00022603"/>
    </source>
</evidence>
<dbReference type="VEuPathDB" id="VectorBase:ISCP_031271"/>
<dbReference type="GO" id="GO:0046872">
    <property type="term" value="F:metal ion binding"/>
    <property type="evidence" value="ECO:0007669"/>
    <property type="project" value="UniProtKB-UniRule"/>
</dbReference>
<evidence type="ECO:0000256" key="4">
    <source>
        <dbReference type="ARBA" id="ARBA00022596"/>
    </source>
</evidence>
<feature type="region of interest" description="Disordered" evidence="14">
    <location>
        <begin position="1"/>
        <end position="73"/>
    </location>
</feature>
<evidence type="ECO:0007829" key="19">
    <source>
        <dbReference type="PeptideAtlas" id="B7PHC4"/>
    </source>
</evidence>
<dbReference type="EnsemblMetazoa" id="ISCW004823-RA">
    <property type="protein sequence ID" value="ISCW004823-PA"/>
    <property type="gene ID" value="ISCW004823"/>
</dbReference>
<dbReference type="PaxDb" id="6945-B7PHC4"/>
<dbReference type="VEuPathDB" id="VectorBase:ISCW004823"/>
<evidence type="ECO:0000313" key="17">
    <source>
        <dbReference type="EnsemblMetazoa" id="ISCW004823-PA"/>
    </source>
</evidence>
<evidence type="ECO:0000256" key="12">
    <source>
        <dbReference type="ARBA" id="ARBA00048809"/>
    </source>
</evidence>
<keyword evidence="6" id="KW-0808">Transferase</keyword>
<dbReference type="PANTHER" id="PTHR12260">
    <property type="entry name" value="DAMAGE-CONTROL PHOSPHATASE ARMT1"/>
    <property type="match status" value="1"/>
</dbReference>
<dbReference type="HOGENOM" id="CLU_030117_2_1_1"/>
<dbReference type="PANTHER" id="PTHR12260:SF6">
    <property type="entry name" value="DAMAGE-CONTROL PHOSPHATASE ARMT1"/>
    <property type="match status" value="1"/>
</dbReference>
<dbReference type="Gene3D" id="1.20.930.60">
    <property type="match status" value="1"/>
</dbReference>
<dbReference type="EMBL" id="DS712062">
    <property type="protein sequence ID" value="EEC05996.1"/>
    <property type="molecule type" value="Genomic_DNA"/>
</dbReference>
<evidence type="ECO:0000256" key="3">
    <source>
        <dbReference type="ARBA" id="ARBA00009519"/>
    </source>
</evidence>
<dbReference type="EC" id="2.1.1.-" evidence="13"/>
<keyword evidence="5 13" id="KW-0489">Methyltransferase</keyword>
<dbReference type="Pfam" id="PF01937">
    <property type="entry name" value="ARMT1-like_dom"/>
    <property type="match status" value="1"/>
</dbReference>
<dbReference type="GO" id="GO:0006974">
    <property type="term" value="P:DNA damage response"/>
    <property type="evidence" value="ECO:0000318"/>
    <property type="project" value="GO_Central"/>
</dbReference>
<evidence type="ECO:0000256" key="8">
    <source>
        <dbReference type="ARBA" id="ARBA00022723"/>
    </source>
</evidence>
<dbReference type="GO" id="GO:0016791">
    <property type="term" value="F:phosphatase activity"/>
    <property type="evidence" value="ECO:0000318"/>
    <property type="project" value="GO_Central"/>
</dbReference>
<gene>
    <name evidence="16" type="ORF">IscW_ISCW004823</name>
</gene>
<dbReference type="FunCoup" id="B7PHC4">
    <property type="interactions" value="713"/>
</dbReference>
<comment type="catalytic activity">
    <reaction evidence="12 13">
        <text>beta-D-fructose 6-phosphate = dihydroxyacetone + D-glyceraldehyde 3-phosphate</text>
        <dbReference type="Rhea" id="RHEA:28002"/>
        <dbReference type="ChEBI" id="CHEBI:16016"/>
        <dbReference type="ChEBI" id="CHEBI:57634"/>
        <dbReference type="ChEBI" id="CHEBI:59776"/>
    </reaction>
</comment>
<keyword evidence="10 13" id="KW-0464">Manganese</keyword>
<dbReference type="GO" id="GO:0051998">
    <property type="term" value="F:protein carboxyl O-methyltransferase activity"/>
    <property type="evidence" value="ECO:0007669"/>
    <property type="project" value="UniProtKB-UniRule"/>
</dbReference>
<reference evidence="17" key="2">
    <citation type="submission" date="2020-05" db="UniProtKB">
        <authorList>
            <consortium name="EnsemblMetazoa"/>
        </authorList>
    </citation>
    <scope>IDENTIFICATION</scope>
    <source>
        <strain evidence="17">wikel</strain>
    </source>
</reference>
<dbReference type="AlphaFoldDB" id="B7PHC4"/>
<evidence type="ECO:0000313" key="16">
    <source>
        <dbReference type="EMBL" id="EEC05996.1"/>
    </source>
</evidence>
<evidence type="ECO:0000256" key="9">
    <source>
        <dbReference type="ARBA" id="ARBA00022801"/>
    </source>
</evidence>
<name>B7PHC4_IXOSC</name>
<dbReference type="GO" id="GO:0032259">
    <property type="term" value="P:methylation"/>
    <property type="evidence" value="ECO:0007669"/>
    <property type="project" value="UniProtKB-KW"/>
</dbReference>
<evidence type="ECO:0000256" key="11">
    <source>
        <dbReference type="ARBA" id="ARBA00045980"/>
    </source>
</evidence>
<keyword evidence="19" id="KW-1267">Proteomics identification</keyword>
<feature type="compositionally biased region" description="Low complexity" evidence="14">
    <location>
        <begin position="1"/>
        <end position="13"/>
    </location>
</feature>
<dbReference type="SUPFAM" id="SSF111321">
    <property type="entry name" value="AF1104-like"/>
    <property type="match status" value="1"/>
</dbReference>
<comment type="similarity">
    <text evidence="3 13">Belongs to the damage-control phosphatase family. Sugar phosphate phosphatase III subfamily.</text>
</comment>
<accession>B7PHC4</accession>
<sequence>MASTAAADSDPASRNPAPEKPTSRLKSADSGSTSASEQNAPKSPIQAASADTLDGESTEVSTPGTPGPSVLPPPLCAKYEDSFAYKTVRERLPVILTRVIDALFRDRMAIERRQGSEAREQQVVGRLSKLRSDMMTNKPLARITDDYADAALWNRAFEEWSELEPPRWFQAPWLYVECYLYRRIFEAFQLTTLLRDYDPFAQQKREALFESLSAIRSLTDFARKNAHSRASLETIRPVALRLIEVSLWGNRCDLSLSGGAASNPSGGALQETQSLRAKILCNQLPRLWAHLGRMRNRASGGIPTQLHLVMDNAGYEMVTDLCLLDYLQECGFISRACLHVKAMPWYVSDVMRRDLYKTLRQLRDLNHEPTSALAQRCLSRLESGAWAASEDPFWTLPHDYARMAALAPELYRSLQEADLVLFKGDLNYRKLVGDLRWEPSTPFEVALRGFLPTFLCALRTIKADTVAGVDADLAREVAHRSPDWMVTGEYALVQCAGRTLWSRDSEP</sequence>
<protein>
    <recommendedName>
        <fullName evidence="13">Sugar phosphate phosphatase</fullName>
        <ecNumber evidence="13">2.1.1.-</ecNumber>
        <ecNumber evidence="13">3.1.3.-</ecNumber>
    </recommendedName>
</protein>
<proteinExistence type="evidence at protein level"/>
<feature type="compositionally biased region" description="Polar residues" evidence="14">
    <location>
        <begin position="29"/>
        <end position="41"/>
    </location>
</feature>
<dbReference type="EMBL" id="ABJB010136182">
    <property type="status" value="NOT_ANNOTATED_CDS"/>
    <property type="molecule type" value="Genomic_DNA"/>
</dbReference>
<organism>
    <name type="scientific">Ixodes scapularis</name>
    <name type="common">Black-legged tick</name>
    <name type="synonym">Deer tick</name>
    <dbReference type="NCBI Taxonomy" id="6945"/>
    <lineage>
        <taxon>Eukaryota</taxon>
        <taxon>Metazoa</taxon>
        <taxon>Ecdysozoa</taxon>
        <taxon>Arthropoda</taxon>
        <taxon>Chelicerata</taxon>
        <taxon>Arachnida</taxon>
        <taxon>Acari</taxon>
        <taxon>Parasitiformes</taxon>
        <taxon>Ixodida</taxon>
        <taxon>Ixodoidea</taxon>
        <taxon>Ixodidae</taxon>
        <taxon>Ixodinae</taxon>
        <taxon>Ixodes</taxon>
    </lineage>
</organism>
<evidence type="ECO:0000256" key="10">
    <source>
        <dbReference type="ARBA" id="ARBA00023211"/>
    </source>
</evidence>
<comment type="catalytic activity">
    <reaction evidence="1 13">
        <text>L-glutamyl-[protein] + S-adenosyl-L-methionine = [protein]-L-glutamate 5-O-methyl ester + S-adenosyl-L-homocysteine</text>
        <dbReference type="Rhea" id="RHEA:24452"/>
        <dbReference type="Rhea" id="RHEA-COMP:10208"/>
        <dbReference type="Rhea" id="RHEA-COMP:10311"/>
        <dbReference type="ChEBI" id="CHEBI:29973"/>
        <dbReference type="ChEBI" id="CHEBI:57856"/>
        <dbReference type="ChEBI" id="CHEBI:59789"/>
        <dbReference type="ChEBI" id="CHEBI:82795"/>
    </reaction>
</comment>
<evidence type="ECO:0000313" key="18">
    <source>
        <dbReference type="Proteomes" id="UP000001555"/>
    </source>
</evidence>
<dbReference type="FunFam" id="3.40.50.10880:FF:000002">
    <property type="entry name" value="Acidic residue methyltransferase 1"/>
    <property type="match status" value="1"/>
</dbReference>
<keyword evidence="7" id="KW-0949">S-adenosyl-L-methionine</keyword>
<dbReference type="Proteomes" id="UP000001555">
    <property type="component" value="Unassembled WGS sequence"/>
</dbReference>
<dbReference type="InterPro" id="IPR036075">
    <property type="entry name" value="ARMT-1-like_metal-bd_sf"/>
</dbReference>
<keyword evidence="4" id="KW-0533">Nickel</keyword>
<comment type="catalytic activity">
    <reaction evidence="2 13">
        <text>beta-D-fructose 1-phosphate + H2O = D-fructose + phosphate</text>
        <dbReference type="Rhea" id="RHEA:35603"/>
        <dbReference type="ChEBI" id="CHEBI:15377"/>
        <dbReference type="ChEBI" id="CHEBI:37721"/>
        <dbReference type="ChEBI" id="CHEBI:43474"/>
        <dbReference type="ChEBI" id="CHEBI:138881"/>
    </reaction>
</comment>
<evidence type="ECO:0000259" key="15">
    <source>
        <dbReference type="Pfam" id="PF01937"/>
    </source>
</evidence>
<keyword evidence="8 13" id="KW-0479">Metal-binding</keyword>
<evidence type="ECO:0000256" key="7">
    <source>
        <dbReference type="ARBA" id="ARBA00022691"/>
    </source>
</evidence>
<dbReference type="OrthoDB" id="541375at2759"/>